<dbReference type="Pfam" id="PF00202">
    <property type="entry name" value="Aminotran_3"/>
    <property type="match status" value="1"/>
</dbReference>
<dbReference type="EC" id="2.6.1.62" evidence="7"/>
<dbReference type="InterPro" id="IPR015421">
    <property type="entry name" value="PyrdxlP-dep_Trfase_major"/>
</dbReference>
<comment type="function">
    <text evidence="7">Catalyzes the transfer of the alpha-amino group from S-adenosyl-L-methionine (SAM) to 7-keto-8-aminopelargonic acid (KAPA) to form 7,8-diaminopelargonic acid (DAPA). It is the only aminotransferase known to utilize SAM as an amino donor.</text>
</comment>
<dbReference type="PIRSF" id="PIRSF000521">
    <property type="entry name" value="Transaminase_4ab_Lys_Orn"/>
    <property type="match status" value="1"/>
</dbReference>
<dbReference type="CDD" id="cd00610">
    <property type="entry name" value="OAT_like"/>
    <property type="match status" value="1"/>
</dbReference>
<keyword evidence="7" id="KW-0963">Cytoplasm</keyword>
<dbReference type="Gene3D" id="3.40.640.10">
    <property type="entry name" value="Type I PLP-dependent aspartate aminotransferase-like (Major domain)"/>
    <property type="match status" value="1"/>
</dbReference>
<name>A0A3G6IUR4_9CORY</name>
<sequence length="428" mass="45735">MHADAIAAFDRDHVWHPYGPMPAAVAPVVIDRAEGVYLYTADGQALIDGMSSWWAAAHGHSHPKLQQAATKQIAQMSHVMFGGLTHRPAVELAKKLVDLTDDGLEKVFFSDSGSVAVEVGLKMAYQYQRGIGHPERDRMLTWRRGYHGDTFATMSLCDPDGGMHSMWTSRVMSNVFAPHPPQRGATQAAIQAYLSEVEALIDDTIAGIAIEPIVQGAGGMRFHDAAVIRGLRELCDRYGLVLLADEIATGFGRTGAMFATQAAGVTPDILCVGKALTGGFMSLAATITTDRIATAISSPEGGGALLHGPTFMGNPLACAVASAAVDLASDPAVPDRVAAIERVLSEELLGLSDHPAVADVRVLGAIGVVEMHKPVDMHRATRAVMQHGVWLRPFGTLVYTMPPFICDEPEVRRICEAIKAVVDSEEQA</sequence>
<comment type="subunit">
    <text evidence="7">Homodimer.</text>
</comment>
<evidence type="ECO:0000256" key="5">
    <source>
        <dbReference type="ARBA" id="ARBA00022756"/>
    </source>
</evidence>
<dbReference type="GO" id="GO:0030170">
    <property type="term" value="F:pyridoxal phosphate binding"/>
    <property type="evidence" value="ECO:0007669"/>
    <property type="project" value="UniProtKB-UniRule"/>
</dbReference>
<feature type="binding site" evidence="7">
    <location>
        <position position="53"/>
    </location>
    <ligand>
        <name>substrate</name>
    </ligand>
</feature>
<gene>
    <name evidence="7 8" type="primary">bioA</name>
    <name evidence="8" type="ORF">CPPEL_06140</name>
</gene>
<evidence type="ECO:0000256" key="1">
    <source>
        <dbReference type="ARBA" id="ARBA00001933"/>
    </source>
</evidence>
<evidence type="ECO:0000256" key="3">
    <source>
        <dbReference type="ARBA" id="ARBA00022679"/>
    </source>
</evidence>
<dbReference type="KEGG" id="cpso:CPPEL_06140"/>
<keyword evidence="3 7" id="KW-0808">Transferase</keyword>
<feature type="binding site" evidence="7">
    <location>
        <begin position="309"/>
        <end position="310"/>
    </location>
    <ligand>
        <name>pyridoxal 5'-phosphate</name>
        <dbReference type="ChEBI" id="CHEBI:597326"/>
    </ligand>
</feature>
<feature type="site" description="Participates in the substrate recognition with KAPA and in a stacking interaction with the adenine ring of SAM" evidence="7">
    <location>
        <position position="18"/>
    </location>
</feature>
<keyword evidence="5 7" id="KW-0093">Biotin biosynthesis</keyword>
<dbReference type="Gene3D" id="3.90.1150.10">
    <property type="entry name" value="Aspartate Aminotransferase, domain 1"/>
    <property type="match status" value="1"/>
</dbReference>
<dbReference type="AlphaFoldDB" id="A0A3G6IUR4"/>
<dbReference type="GO" id="GO:0009102">
    <property type="term" value="P:biotin biosynthetic process"/>
    <property type="evidence" value="ECO:0007669"/>
    <property type="project" value="UniProtKB-UniRule"/>
</dbReference>
<dbReference type="InterPro" id="IPR005814">
    <property type="entry name" value="Aminotrans_3"/>
</dbReference>
<dbReference type="InterPro" id="IPR015424">
    <property type="entry name" value="PyrdxlP-dep_Trfase"/>
</dbReference>
<dbReference type="UniPathway" id="UPA00078">
    <property type="reaction ID" value="UER00160"/>
</dbReference>
<dbReference type="RefSeq" id="WP_123960279.1">
    <property type="nucleotide sequence ID" value="NZ_CP033898.1"/>
</dbReference>
<dbReference type="OrthoDB" id="9801052at2"/>
<evidence type="ECO:0000256" key="7">
    <source>
        <dbReference type="HAMAP-Rule" id="MF_00834"/>
    </source>
</evidence>
<feature type="modified residue" description="N6-(pyridoxal phosphate)lysine" evidence="7">
    <location>
        <position position="274"/>
    </location>
</feature>
<dbReference type="GO" id="GO:0004015">
    <property type="term" value="F:adenosylmethionine-8-amino-7-oxononanoate transaminase activity"/>
    <property type="evidence" value="ECO:0007669"/>
    <property type="project" value="UniProtKB-UniRule"/>
</dbReference>
<dbReference type="NCBIfam" id="TIGR00508">
    <property type="entry name" value="bioA"/>
    <property type="match status" value="1"/>
</dbReference>
<feature type="binding site" evidence="7">
    <location>
        <position position="274"/>
    </location>
    <ligand>
        <name>substrate</name>
    </ligand>
</feature>
<proteinExistence type="inferred from homology"/>
<comment type="cofactor">
    <cofactor evidence="1 7">
        <name>pyridoxal 5'-phosphate</name>
        <dbReference type="ChEBI" id="CHEBI:597326"/>
    </cofactor>
</comment>
<dbReference type="InterPro" id="IPR005815">
    <property type="entry name" value="BioA"/>
</dbReference>
<feature type="binding site" evidence="7">
    <location>
        <begin position="113"/>
        <end position="114"/>
    </location>
    <ligand>
        <name>pyridoxal 5'-phosphate</name>
        <dbReference type="ChEBI" id="CHEBI:597326"/>
    </ligand>
</feature>
<comment type="subcellular location">
    <subcellularLocation>
        <location evidence="7">Cytoplasm</location>
    </subcellularLocation>
</comment>
<keyword evidence="9" id="KW-1185">Reference proteome</keyword>
<dbReference type="NCBIfam" id="NF004624">
    <property type="entry name" value="PRK05964.1"/>
    <property type="match status" value="1"/>
</dbReference>
<organism evidence="8 9">
    <name type="scientific">Corynebacterium pseudopelargi</name>
    <dbReference type="NCBI Taxonomy" id="2080757"/>
    <lineage>
        <taxon>Bacteria</taxon>
        <taxon>Bacillati</taxon>
        <taxon>Actinomycetota</taxon>
        <taxon>Actinomycetes</taxon>
        <taxon>Mycobacteriales</taxon>
        <taxon>Corynebacteriaceae</taxon>
        <taxon>Corynebacterium</taxon>
    </lineage>
</organism>
<dbReference type="EMBL" id="CP033898">
    <property type="protein sequence ID" value="AZA09346.1"/>
    <property type="molecule type" value="Genomic_DNA"/>
</dbReference>
<protein>
    <recommendedName>
        <fullName evidence="7">Adenosylmethionine-8-amino-7-oxononanoate aminotransferase</fullName>
        <ecNumber evidence="7">2.6.1.62</ecNumber>
    </recommendedName>
    <alternativeName>
        <fullName evidence="7">7,8-diamino-pelargonic acid aminotransferase</fullName>
        <shortName evidence="7">DAPA AT</shortName>
        <shortName evidence="7">DAPA aminotransferase</shortName>
    </alternativeName>
    <alternativeName>
        <fullName evidence="7">7,8-diaminononanoate synthase</fullName>
        <shortName evidence="7">DANS</shortName>
    </alternativeName>
    <alternativeName>
        <fullName evidence="7">Diaminopelargonic acid synthase</fullName>
    </alternativeName>
</protein>
<feature type="binding site" evidence="7">
    <location>
        <position position="245"/>
    </location>
    <ligand>
        <name>pyridoxal 5'-phosphate</name>
        <dbReference type="ChEBI" id="CHEBI:597326"/>
    </ligand>
</feature>
<evidence type="ECO:0000256" key="4">
    <source>
        <dbReference type="ARBA" id="ARBA00022691"/>
    </source>
</evidence>
<dbReference type="PANTHER" id="PTHR42684:SF17">
    <property type="entry name" value="ADENOSYLMETHIONINE-8-AMINO-7-OXONONANOATE AMINOTRANSFERASE"/>
    <property type="match status" value="1"/>
</dbReference>
<dbReference type="PROSITE" id="PS00600">
    <property type="entry name" value="AA_TRANSFER_CLASS_3"/>
    <property type="match status" value="1"/>
</dbReference>
<dbReference type="FunFam" id="3.40.640.10:FF:000004">
    <property type="entry name" value="Acetylornithine aminotransferase"/>
    <property type="match status" value="1"/>
</dbReference>
<evidence type="ECO:0000256" key="6">
    <source>
        <dbReference type="ARBA" id="ARBA00022898"/>
    </source>
</evidence>
<keyword evidence="2 7" id="KW-0032">Aminotransferase</keyword>
<comment type="similarity">
    <text evidence="7">Belongs to the class-III pyridoxal-phosphate-dependent aminotransferase family. BioA subfamily.</text>
</comment>
<keyword evidence="6 7" id="KW-0663">Pyridoxal phosphate</keyword>
<evidence type="ECO:0000256" key="2">
    <source>
        <dbReference type="ARBA" id="ARBA00022576"/>
    </source>
</evidence>
<dbReference type="PANTHER" id="PTHR42684">
    <property type="entry name" value="ADENOSYLMETHIONINE-8-AMINO-7-OXONONANOATE AMINOTRANSFERASE"/>
    <property type="match status" value="1"/>
</dbReference>
<dbReference type="InterPro" id="IPR015422">
    <property type="entry name" value="PyrdxlP-dep_Trfase_small"/>
</dbReference>
<feature type="binding site" evidence="7">
    <location>
        <position position="146"/>
    </location>
    <ligand>
        <name>substrate</name>
    </ligand>
</feature>
<dbReference type="InterPro" id="IPR049704">
    <property type="entry name" value="Aminotrans_3_PPA_site"/>
</dbReference>
<comment type="pathway">
    <text evidence="7">Cofactor biosynthesis; biotin biosynthesis; 7,8-diaminononanoate from 8-amino-7-oxononanoate (SAM route): step 1/1.</text>
</comment>
<evidence type="ECO:0000313" key="9">
    <source>
        <dbReference type="Proteomes" id="UP000271426"/>
    </source>
</evidence>
<keyword evidence="4 7" id="KW-0949">S-adenosyl-L-methionine</keyword>
<reference evidence="8 9" key="1">
    <citation type="submission" date="2018-11" db="EMBL/GenBank/DDBJ databases">
        <authorList>
            <person name="Kleinhagauer T."/>
            <person name="Glaeser S.P."/>
            <person name="Spergser J."/>
            <person name="Ruckert C."/>
            <person name="Kaempfer P."/>
            <person name="Busse H.-J."/>
        </authorList>
    </citation>
    <scope>NUCLEOTIDE SEQUENCE [LARGE SCALE GENOMIC DNA]</scope>
    <source>
        <strain evidence="8 9">812CH</strain>
    </source>
</reference>
<feature type="binding site" evidence="7">
    <location>
        <position position="392"/>
    </location>
    <ligand>
        <name>substrate</name>
    </ligand>
</feature>
<feature type="binding site" evidence="7">
    <location>
        <position position="308"/>
    </location>
    <ligand>
        <name>substrate</name>
    </ligand>
</feature>
<accession>A0A3G6IUR4</accession>
<dbReference type="Proteomes" id="UP000271426">
    <property type="component" value="Chromosome"/>
</dbReference>
<dbReference type="HAMAP" id="MF_00834">
    <property type="entry name" value="BioA"/>
    <property type="match status" value="1"/>
</dbReference>
<evidence type="ECO:0000313" key="8">
    <source>
        <dbReference type="EMBL" id="AZA09346.1"/>
    </source>
</evidence>
<dbReference type="GO" id="GO:0005737">
    <property type="term" value="C:cytoplasm"/>
    <property type="evidence" value="ECO:0007669"/>
    <property type="project" value="UniProtKB-SubCell"/>
</dbReference>
<comment type="catalytic activity">
    <reaction evidence="7">
        <text>(8S)-8-amino-7-oxononanoate + S-adenosyl-L-methionine = S-adenosyl-4-methylsulfanyl-2-oxobutanoate + (7R,8S)-7,8-diammoniononanoate</text>
        <dbReference type="Rhea" id="RHEA:16861"/>
        <dbReference type="ChEBI" id="CHEBI:16490"/>
        <dbReference type="ChEBI" id="CHEBI:59789"/>
        <dbReference type="ChEBI" id="CHEBI:149468"/>
        <dbReference type="ChEBI" id="CHEBI:149469"/>
        <dbReference type="EC" id="2.6.1.62"/>
    </reaction>
</comment>
<dbReference type="SUPFAM" id="SSF53383">
    <property type="entry name" value="PLP-dependent transferases"/>
    <property type="match status" value="1"/>
</dbReference>